<dbReference type="Proteomes" id="UP000503441">
    <property type="component" value="Chromosome"/>
</dbReference>
<dbReference type="RefSeq" id="WP_166331763.1">
    <property type="nucleotide sequence ID" value="NZ_CP049933.1"/>
</dbReference>
<evidence type="ECO:0008006" key="3">
    <source>
        <dbReference type="Google" id="ProtNLM"/>
    </source>
</evidence>
<dbReference type="SUPFAM" id="SSF117074">
    <property type="entry name" value="Hypothetical protein PA1324"/>
    <property type="match status" value="1"/>
</dbReference>
<protein>
    <recommendedName>
        <fullName evidence="3">SD-repeat containing protein B domain-containing protein</fullName>
    </recommendedName>
</protein>
<sequence>MSFLDVNGNGVQDAGEVGLNGAGVSLQLYKTVSGAPVKVGSPISPNTDGGVDGAFAFVGIDPNLEYRVKPISENDDVTFPAAALDADGFLKYVKITDAAVNGSENTAQYVGSSTFKIGDEVG</sequence>
<evidence type="ECO:0000313" key="1">
    <source>
        <dbReference type="EMBL" id="QIM19521.1"/>
    </source>
</evidence>
<dbReference type="InterPro" id="IPR013783">
    <property type="entry name" value="Ig-like_fold"/>
</dbReference>
<dbReference type="Gene3D" id="2.60.40.10">
    <property type="entry name" value="Immunoglobulins"/>
    <property type="match status" value="1"/>
</dbReference>
<accession>A0ABX6JYX7</accession>
<name>A0ABX6JYX7_9MICO</name>
<dbReference type="EMBL" id="CP049933">
    <property type="protein sequence ID" value="QIM19521.1"/>
    <property type="molecule type" value="Genomic_DNA"/>
</dbReference>
<reference evidence="1 2" key="1">
    <citation type="submission" date="2020-03" db="EMBL/GenBank/DDBJ databases">
        <title>Leucobacter sp. nov., isolated from beetles.</title>
        <authorList>
            <person name="Hyun D.-W."/>
            <person name="Bae J.-W."/>
        </authorList>
    </citation>
    <scope>NUCLEOTIDE SEQUENCE [LARGE SCALE GENOMIC DNA]</scope>
    <source>
        <strain evidence="1 2">HDW9A</strain>
    </source>
</reference>
<gene>
    <name evidence="1" type="ORF">G7066_14745</name>
</gene>
<organism evidence="1 2">
    <name type="scientific">Leucobacter coleopterorum</name>
    <dbReference type="NCBI Taxonomy" id="2714933"/>
    <lineage>
        <taxon>Bacteria</taxon>
        <taxon>Bacillati</taxon>
        <taxon>Actinomycetota</taxon>
        <taxon>Actinomycetes</taxon>
        <taxon>Micrococcales</taxon>
        <taxon>Microbacteriaceae</taxon>
        <taxon>Leucobacter</taxon>
    </lineage>
</organism>
<evidence type="ECO:0000313" key="2">
    <source>
        <dbReference type="Proteomes" id="UP000503441"/>
    </source>
</evidence>
<proteinExistence type="predicted"/>
<keyword evidence="2" id="KW-1185">Reference proteome</keyword>